<name>A0A9D1F2A2_9BACT</name>
<dbReference type="Proteomes" id="UP000823928">
    <property type="component" value="Unassembled WGS sequence"/>
</dbReference>
<protein>
    <submittedName>
        <fullName evidence="1">Uncharacterized protein</fullName>
    </submittedName>
</protein>
<organism evidence="1 2">
    <name type="scientific">Candidatus Scatousia excrementigallinarum</name>
    <dbReference type="NCBI Taxonomy" id="2840935"/>
    <lineage>
        <taxon>Bacteria</taxon>
        <taxon>Candidatus Scatousia</taxon>
    </lineage>
</organism>
<reference evidence="1" key="1">
    <citation type="submission" date="2020-10" db="EMBL/GenBank/DDBJ databases">
        <authorList>
            <person name="Gilroy R."/>
        </authorList>
    </citation>
    <scope>NUCLEOTIDE SEQUENCE</scope>
    <source>
        <strain evidence="1">6276</strain>
    </source>
</reference>
<comment type="caution">
    <text evidence="1">The sequence shown here is derived from an EMBL/GenBank/DDBJ whole genome shotgun (WGS) entry which is preliminary data.</text>
</comment>
<evidence type="ECO:0000313" key="2">
    <source>
        <dbReference type="Proteomes" id="UP000823928"/>
    </source>
</evidence>
<evidence type="ECO:0000313" key="1">
    <source>
        <dbReference type="EMBL" id="HIS37747.1"/>
    </source>
</evidence>
<reference evidence="1" key="2">
    <citation type="journal article" date="2021" name="PeerJ">
        <title>Extensive microbial diversity within the chicken gut microbiome revealed by metagenomics and culture.</title>
        <authorList>
            <person name="Gilroy R."/>
            <person name="Ravi A."/>
            <person name="Getino M."/>
            <person name="Pursley I."/>
            <person name="Horton D.L."/>
            <person name="Alikhan N.F."/>
            <person name="Baker D."/>
            <person name="Gharbi K."/>
            <person name="Hall N."/>
            <person name="Watson M."/>
            <person name="Adriaenssens E.M."/>
            <person name="Foster-Nyarko E."/>
            <person name="Jarju S."/>
            <person name="Secka A."/>
            <person name="Antonio M."/>
            <person name="Oren A."/>
            <person name="Chaudhuri R.R."/>
            <person name="La Ragione R."/>
            <person name="Hildebrand F."/>
            <person name="Pallen M.J."/>
        </authorList>
    </citation>
    <scope>NUCLEOTIDE SEQUENCE</scope>
    <source>
        <strain evidence="1">6276</strain>
    </source>
</reference>
<sequence>MIITPVSLIRHRNYNTKANIRAYNPPNEHDTVSFTAVKNLPLSPADRYCAQHYNTPAAKQEHKTDFDRWAKEQFYAKSDLNNYYSDFSRDNIDRIYRLDIWKQNLKNNLYEKHPSLALLVWDSITAPLSRTNHEQPPIYNSAVFYRTIEYLVNEENLKNHNFAKTFKKVYENTLRHFAITGDTSVGKFDTTWIKIPSKISDKENFSKNLTKLKILSNHGWCTKATHAQAYLEEYDYYIYLQNGSPKLFVKTAGNDIKKIQCGVDSNIISYKYASEIRDFIDKEHLHAGRNEEKLLEEALSRKEKFQKLLSELSESIKTNNQKEIFNKTGISVQQKKDGTLRISHYKQPDRGFTFKELGIDENLLLKNVSEIKGNADFMYSNATVLDDLKRIGKDANFMYSKIKSLKNLEFIGGIANFMQVNNLKSLPNLLYAGEKIAVSPDVALPVLKSTVKLYF</sequence>
<gene>
    <name evidence="1" type="ORF">IAC10_14170</name>
</gene>
<accession>A0A9D1F2A2</accession>
<dbReference type="EMBL" id="DVIU01000288">
    <property type="protein sequence ID" value="HIS37747.1"/>
    <property type="molecule type" value="Genomic_DNA"/>
</dbReference>
<proteinExistence type="predicted"/>
<dbReference type="AlphaFoldDB" id="A0A9D1F2A2"/>